<reference evidence="1 2" key="1">
    <citation type="journal article" date="2016" name="Front. Microbiol.">
        <title>Characterization of Novel Bacteriophages for Biocontrol of Bacterial Blight in Leek Caused by Pseudomonas syringae pv. porri.</title>
        <authorList>
            <person name="Rombouts S."/>
            <person name="Lavigne R."/>
        </authorList>
    </citation>
    <scope>NUCLEOTIDE SEQUENCE [LARGE SCALE GENOMIC DNA]</scope>
</reference>
<evidence type="ECO:0000313" key="1">
    <source>
        <dbReference type="EMBL" id="AMR57907.1"/>
    </source>
</evidence>
<gene>
    <name evidence="1" type="ORF">vB_PsyM_KIL5_0007</name>
</gene>
<sequence length="91" mass="10408">MTEQDYIDAFIEGAVTADKSKVVVFLLSTLYQTRKQCVALQEQIGLMDTVARDSSVEVECRSCEQYYELPCELSEFDPDMSYCGRDHYCTP</sequence>
<organism evidence="1 2">
    <name type="scientific">Pseudomonas phage vB_PsyM_KIL5</name>
    <dbReference type="NCBI Taxonomy" id="1777070"/>
    <lineage>
        <taxon>Viruses</taxon>
        <taxon>Duplodnaviria</taxon>
        <taxon>Heunggongvirae</taxon>
        <taxon>Uroviricota</taxon>
        <taxon>Caudoviricetes</taxon>
        <taxon>Vandenendeviridae</taxon>
        <taxon>Gorskivirinae</taxon>
        <taxon>Flaumdravirus</taxon>
        <taxon>Flaumdravirus KIL4</taxon>
    </lineage>
</organism>
<evidence type="ECO:0000313" key="2">
    <source>
        <dbReference type="Proteomes" id="UP000230255"/>
    </source>
</evidence>
<accession>A0A142IFA2</accession>
<dbReference type="EMBL" id="KU130130">
    <property type="protein sequence ID" value="AMR57907.1"/>
    <property type="molecule type" value="Genomic_DNA"/>
</dbReference>
<dbReference type="Proteomes" id="UP000230255">
    <property type="component" value="Segment"/>
</dbReference>
<name>A0A142IFA2_9CAUD</name>
<protein>
    <submittedName>
        <fullName evidence="1">Uncharacterized protein</fullName>
    </submittedName>
</protein>
<proteinExistence type="predicted"/>